<dbReference type="InterPro" id="IPR043502">
    <property type="entry name" value="DNA/RNA_pol_sf"/>
</dbReference>
<evidence type="ECO:0000313" key="3">
    <source>
        <dbReference type="EMBL" id="EES20156.1"/>
    </source>
</evidence>
<dbReference type="InterPro" id="IPR057670">
    <property type="entry name" value="SH3_retrovirus"/>
</dbReference>
<evidence type="ECO:0000259" key="2">
    <source>
        <dbReference type="PROSITE" id="PS50994"/>
    </source>
</evidence>
<feature type="compositionally biased region" description="Basic residues" evidence="1">
    <location>
        <begin position="40"/>
        <end position="54"/>
    </location>
</feature>
<dbReference type="HOGENOM" id="CLU_001650_5_0_1"/>
<feature type="domain" description="Integrase catalytic" evidence="2">
    <location>
        <begin position="495"/>
        <end position="673"/>
    </location>
</feature>
<accession>C6JRM7</accession>
<proteinExistence type="predicted"/>
<feature type="compositionally biased region" description="Pro residues" evidence="1">
    <location>
        <begin position="60"/>
        <end position="69"/>
    </location>
</feature>
<dbReference type="Pfam" id="PF13961">
    <property type="entry name" value="DUF4219"/>
    <property type="match status" value="1"/>
</dbReference>
<dbReference type="EMBL" id="GL002605">
    <property type="protein sequence ID" value="EES20156.1"/>
    <property type="molecule type" value="Genomic_DNA"/>
</dbReference>
<dbReference type="GO" id="GO:0015074">
    <property type="term" value="P:DNA integration"/>
    <property type="evidence" value="ECO:0007669"/>
    <property type="project" value="InterPro"/>
</dbReference>
<dbReference type="InterPro" id="IPR001584">
    <property type="entry name" value="Integrase_cat-core"/>
</dbReference>
<dbReference type="GO" id="GO:0003676">
    <property type="term" value="F:nucleic acid binding"/>
    <property type="evidence" value="ECO:0007669"/>
    <property type="project" value="InterPro"/>
</dbReference>
<dbReference type="PANTHER" id="PTHR11439:SF515">
    <property type="entry name" value="GAG-POL POLYPROTEIN"/>
    <property type="match status" value="1"/>
</dbReference>
<dbReference type="CDD" id="cd09272">
    <property type="entry name" value="RNase_HI_RT_Ty1"/>
    <property type="match status" value="1"/>
</dbReference>
<dbReference type="InterPro" id="IPR012337">
    <property type="entry name" value="RNaseH-like_sf"/>
</dbReference>
<dbReference type="SUPFAM" id="SSF56672">
    <property type="entry name" value="DNA/RNA polymerases"/>
    <property type="match status" value="1"/>
</dbReference>
<dbReference type="Pfam" id="PF14223">
    <property type="entry name" value="Retrotran_gag_2"/>
    <property type="match status" value="1"/>
</dbReference>
<dbReference type="Gene3D" id="3.30.420.10">
    <property type="entry name" value="Ribonuclease H-like superfamily/Ribonuclease H"/>
    <property type="match status" value="1"/>
</dbReference>
<protein>
    <recommendedName>
        <fullName evidence="2">Integrase catalytic domain-containing protein</fullName>
    </recommendedName>
</protein>
<evidence type="ECO:0000256" key="1">
    <source>
        <dbReference type="SAM" id="MobiDB-lite"/>
    </source>
</evidence>
<name>C6JRM7_SORBI</name>
<dbReference type="PROSITE" id="PS50994">
    <property type="entry name" value="INTEGRASE"/>
    <property type="match status" value="1"/>
</dbReference>
<dbReference type="InterPro" id="IPR036397">
    <property type="entry name" value="RNaseH_sf"/>
</dbReference>
<dbReference type="InterPro" id="IPR025314">
    <property type="entry name" value="DUF4219"/>
</dbReference>
<dbReference type="SUPFAM" id="SSF53098">
    <property type="entry name" value="Ribonuclease H-like"/>
    <property type="match status" value="1"/>
</dbReference>
<dbReference type="ExpressionAtlas" id="C6JRM7">
    <property type="expression patterns" value="baseline and differential"/>
</dbReference>
<dbReference type="Pfam" id="PF07727">
    <property type="entry name" value="RVT_2"/>
    <property type="match status" value="1"/>
</dbReference>
<reference evidence="3" key="1">
    <citation type="journal article" date="2009" name="Nature">
        <title>The Sorghum bicolor genome and the diversification of grasses.</title>
        <authorList>
            <person name="Paterson A.H."/>
            <person name="Bowers J.E."/>
            <person name="Bruggmann R."/>
            <person name="Dubchak I."/>
            <person name="Grimwood J."/>
            <person name="Gundlach H."/>
            <person name="Haberer G."/>
            <person name="Hellsten U."/>
            <person name="Mitros T."/>
            <person name="Poliakov A."/>
            <person name="Schmutz J."/>
            <person name="Spannagl M."/>
            <person name="Tang H."/>
            <person name="Wang X."/>
            <person name="Wicker T."/>
            <person name="Bharti A.K."/>
            <person name="Chapman J."/>
            <person name="Feltus F.A."/>
            <person name="Gowik U."/>
            <person name="Grigoriev I.V."/>
            <person name="Lyons E."/>
            <person name="Maher C.A."/>
            <person name="Martis M."/>
            <person name="Narechania A."/>
            <person name="Otillar R.P."/>
            <person name="Penning B.W."/>
            <person name="Salamov A.A."/>
            <person name="Wang Y."/>
            <person name="Zhang L."/>
            <person name="Carpita N.C."/>
            <person name="Freeling M."/>
            <person name="Gingle A.R."/>
            <person name="Hash C.T."/>
            <person name="Keller B."/>
            <person name="Klein P."/>
            <person name="Kresovich S."/>
            <person name="McCann M.C."/>
            <person name="Ming R."/>
            <person name="Peterson D.G."/>
            <person name="Mehboob-ur-Rahman"/>
            <person name="Ware D."/>
            <person name="Westhoff P."/>
            <person name="Mayer K.F."/>
            <person name="Messing J."/>
            <person name="Rokhsar D.S."/>
        </authorList>
    </citation>
    <scope>NUCLEOTIDE SEQUENCE [LARGE SCALE GENOMIC DNA]</scope>
</reference>
<sequence length="1292" mass="144251">MGGDKARADDRKPRPPTRPRSKARATPAFATRLAPACGRLPRRVSPAHRTHKNCKTPGPRTLPPPPPDPRSMSMAAPSSSLASSCHISRRATATATAAAQSHSPPLPQQLRLGCFQRGARAQSACRAASRRRTPGVCFVVSPSQPGLAAIDVPAAPNATTVPDRTSVSSLLEVVSDDLLKLNNNLKSTMYKDGGAGTPWLMLTKSNYHEWSTLMRLNMQARQLWDAVEYGDLLYHDDRRTLEAIITSVPQEMQVSLADKLSAKEAWDSIAAACIGVDHVRRATLQRRRKEEQIEDFALRLATLKQQMILHGERNLDEERTVEKLLRAMPKKYAQLKIAIETLLDFQDLTIEEVIRRLMTVDDLDDEPAHEPVSVGGKLMLTEEQWLAHPKEEGRGWHEWLYFLQWRSASTARPRLLELDADRYGFCSKVDIDINEPRARTFLNNGGKDMLNGWYLDSGATHHLTGRRELFSDLHTSVRGHLNFEALHQLGQHSMARGLPIIKHAEQVCDTCVVTKQRRQPFPQQAQYYAEDPLELVHADLCGPVTPTTPLRAPDAAADAVKLHKAEAEKESGHALKVLRTDNGGEFTVAEFADYCIGEGVRRHFSAPHSPQQNGVVERRNQTVVATARALLKQRRMSAKYWGEAVVMAVHLLNRPPAKSLLGKTLYEAWHERAPSVSHLKVFGCVAYVKDLGQLRKLDDHGKPGIFIGYAEGAKAYRILATPSAAAEDGDRVEFATPLEDDDDRLDTYHDDDEPLRYRTVGNILGDASTPEPHSHLFAELHLTHVGEPTSYVEAKEDPAWRAAMEQELKLVEQNRTWELWVYKLKKNELGAVIKQKARLVARGFVQQEGIDYDDTFAPVARMESVWVLLALAAQEGWGVHHMDVKWAFLNGDLKEEVYVQQPPGYAVAGEEKVYKLCKALYGMRQAPRAWNAKLNATLKKMGFQQSAHEAAMYRRGCGRTVLLVGIYVDDLIITGTGDEEVEAFKAQMKQTFDISDLGLLSFYLGVEVHQDATGISLRQTHYAKRILELGGMDGCNPAHTPMEERLRLSRNNTAAEVDPTHYRHLIGSLRYLVHTRPEPAFAIGYVSRFMEWPTVEHQAAVKRILRYIAGTLDFGLHFTKAPGSACFIGYTDSDLAGDVDTSQSTSGVLFFLGNCLVSWHSIKQKVVAVSSCEAEYIAASTAATQALWLSRLLAELLDRNVEVVELKIDSKSALALAKNPVFDEKSKHIRIKYHFLRSCLEDGTIKAEHVCTTDQLADILTKSLGKARFHEMRGRIGLRQINPKAHNAKGEN</sequence>
<gene>
    <name evidence="3" type="primary">Sb0011s005440</name>
    <name evidence="3" type="ORF">SORBIDRAFT_0011s005440</name>
</gene>
<dbReference type="InterPro" id="IPR013103">
    <property type="entry name" value="RVT_2"/>
</dbReference>
<feature type="region of interest" description="Disordered" evidence="1">
    <location>
        <begin position="1"/>
        <end position="105"/>
    </location>
</feature>
<feature type="compositionally biased region" description="Low complexity" evidence="1">
    <location>
        <begin position="70"/>
        <end position="84"/>
    </location>
</feature>
<organism evidence="3">
    <name type="scientific">Sorghum bicolor</name>
    <name type="common">Sorghum</name>
    <name type="synonym">Sorghum vulgare</name>
    <dbReference type="NCBI Taxonomy" id="4558"/>
    <lineage>
        <taxon>Eukaryota</taxon>
        <taxon>Viridiplantae</taxon>
        <taxon>Streptophyta</taxon>
        <taxon>Embryophyta</taxon>
        <taxon>Tracheophyta</taxon>
        <taxon>Spermatophyta</taxon>
        <taxon>Magnoliopsida</taxon>
        <taxon>Liliopsida</taxon>
        <taxon>Poales</taxon>
        <taxon>Poaceae</taxon>
        <taxon>PACMAD clade</taxon>
        <taxon>Panicoideae</taxon>
        <taxon>Andropogonodae</taxon>
        <taxon>Andropogoneae</taxon>
        <taxon>Sorghinae</taxon>
        <taxon>Sorghum</taxon>
    </lineage>
</organism>
<dbReference type="Pfam" id="PF25597">
    <property type="entry name" value="SH3_retrovirus"/>
    <property type="match status" value="1"/>
</dbReference>
<dbReference type="PANTHER" id="PTHR11439">
    <property type="entry name" value="GAG-POL-RELATED RETROTRANSPOSON"/>
    <property type="match status" value="1"/>
</dbReference>
<feature type="compositionally biased region" description="Basic and acidic residues" evidence="1">
    <location>
        <begin position="1"/>
        <end position="13"/>
    </location>
</feature>
<feature type="compositionally biased region" description="Basic residues" evidence="1">
    <location>
        <begin position="14"/>
        <end position="23"/>
    </location>
</feature>